<evidence type="ECO:0000256" key="3">
    <source>
        <dbReference type="ARBA" id="ARBA00022448"/>
    </source>
</evidence>
<feature type="domain" description="NapC/NirT cytochrome c N-terminal" evidence="15">
    <location>
        <begin position="5"/>
        <end position="164"/>
    </location>
</feature>
<dbReference type="InterPro" id="IPR036280">
    <property type="entry name" value="Multihaem_cyt_sf"/>
</dbReference>
<dbReference type="Gene3D" id="1.10.3820.10">
    <property type="entry name" value="Di-heme elbow motif domain"/>
    <property type="match status" value="1"/>
</dbReference>
<reference evidence="16" key="1">
    <citation type="submission" date="2019-01" db="EMBL/GenBank/DDBJ databases">
        <authorList>
            <consortium name="Genoscope - CEA"/>
            <person name="William W."/>
        </authorList>
    </citation>
    <scope>NUCLEOTIDE SEQUENCE</scope>
    <source>
        <strain evidence="16">CR-1</strain>
    </source>
</reference>
<proteinExistence type="inferred from homology"/>
<accession>A0A484HMX7</accession>
<evidence type="ECO:0000256" key="13">
    <source>
        <dbReference type="PIRSR" id="PIRSR000013-1"/>
    </source>
</evidence>
<keyword evidence="5 12" id="KW-0349">Heme</keyword>
<keyword evidence="4" id="KW-1003">Cell membrane</keyword>
<dbReference type="EMBL" id="CAACVI010000045">
    <property type="protein sequence ID" value="VEN74916.1"/>
    <property type="molecule type" value="Genomic_DNA"/>
</dbReference>
<comment type="subcellular location">
    <subcellularLocation>
        <location evidence="1">Cell membrane</location>
        <topology evidence="1">Single-pass membrane protein</topology>
    </subcellularLocation>
</comment>
<keyword evidence="7 12" id="KW-0479">Metal-binding</keyword>
<evidence type="ECO:0000256" key="4">
    <source>
        <dbReference type="ARBA" id="ARBA00022475"/>
    </source>
</evidence>
<evidence type="ECO:0000256" key="2">
    <source>
        <dbReference type="ARBA" id="ARBA00007395"/>
    </source>
</evidence>
<dbReference type="InterPro" id="IPR024717">
    <property type="entry name" value="NapC/NirT/NrfH"/>
</dbReference>
<feature type="binding site" description="axial binding residue" evidence="14">
    <location>
        <position position="124"/>
    </location>
    <ligand>
        <name>heme</name>
        <dbReference type="ChEBI" id="CHEBI:30413"/>
        <label>3</label>
    </ligand>
    <ligandPart>
        <name>Fe</name>
        <dbReference type="ChEBI" id="CHEBI:18248"/>
    </ligandPart>
</feature>
<evidence type="ECO:0000313" key="16">
    <source>
        <dbReference type="EMBL" id="VEN74916.1"/>
    </source>
</evidence>
<dbReference type="AlphaFoldDB" id="A0A484HMX7"/>
<dbReference type="GO" id="GO:0005886">
    <property type="term" value="C:plasma membrane"/>
    <property type="evidence" value="ECO:0007669"/>
    <property type="project" value="UniProtKB-SubCell"/>
</dbReference>
<feature type="binding site" description="covalent" evidence="13">
    <location>
        <position position="157"/>
    </location>
    <ligand>
        <name>heme</name>
        <dbReference type="ChEBI" id="CHEBI:30413"/>
        <label>4</label>
    </ligand>
</feature>
<feature type="binding site" description="covalent" evidence="13">
    <location>
        <position position="120"/>
    </location>
    <ligand>
        <name>heme</name>
        <dbReference type="ChEBI" id="CHEBI:30413"/>
        <label>3</label>
    </ligand>
</feature>
<dbReference type="PANTHER" id="PTHR30333">
    <property type="entry name" value="CYTOCHROME C-TYPE PROTEIN"/>
    <property type="match status" value="1"/>
</dbReference>
<gene>
    <name evidence="16" type="primary">napC</name>
    <name evidence="16" type="ORF">EPICR_50197</name>
</gene>
<dbReference type="GO" id="GO:0009055">
    <property type="term" value="F:electron transfer activity"/>
    <property type="evidence" value="ECO:0007669"/>
    <property type="project" value="TreeGrafter"/>
</dbReference>
<evidence type="ECO:0000256" key="8">
    <source>
        <dbReference type="ARBA" id="ARBA00022982"/>
    </source>
</evidence>
<feature type="binding site" description="axial binding residue" evidence="14">
    <location>
        <position position="71"/>
    </location>
    <ligand>
        <name>heme</name>
        <dbReference type="ChEBI" id="CHEBI:30413"/>
        <label>2</label>
    </ligand>
    <ligandPart>
        <name>Fe</name>
        <dbReference type="ChEBI" id="CHEBI:18248"/>
    </ligandPart>
</feature>
<dbReference type="PANTHER" id="PTHR30333:SF1">
    <property type="entry name" value="CYTOCHROME C-TYPE PROTEIN NAPC"/>
    <property type="match status" value="1"/>
</dbReference>
<feature type="binding site" description="axial binding residue" evidence="14">
    <location>
        <position position="158"/>
    </location>
    <ligand>
        <name>heme</name>
        <dbReference type="ChEBI" id="CHEBI:30413"/>
        <label>4</label>
    </ligand>
    <ligandPart>
        <name>Fe</name>
        <dbReference type="ChEBI" id="CHEBI:18248"/>
    </ligandPart>
</feature>
<keyword evidence="11" id="KW-0472">Membrane</keyword>
<keyword evidence="6" id="KW-0812">Transmembrane</keyword>
<feature type="binding site" evidence="13">
    <location>
        <position position="85"/>
    </location>
    <ligand>
        <name>a menaquinol</name>
        <dbReference type="ChEBI" id="CHEBI:18151"/>
    </ligand>
</feature>
<name>A0A484HMX7_9BACT</name>
<feature type="binding site" description="covalent" evidence="13">
    <location>
        <position position="38"/>
    </location>
    <ligand>
        <name>heme</name>
        <dbReference type="ChEBI" id="CHEBI:30413"/>
        <label>1</label>
    </ligand>
</feature>
<feature type="binding site" description="axial binding residue" evidence="14">
    <location>
        <position position="163"/>
    </location>
    <ligand>
        <name>heme</name>
        <dbReference type="ChEBI" id="CHEBI:30413"/>
        <label>2</label>
    </ligand>
    <ligandPart>
        <name>Fe</name>
        <dbReference type="ChEBI" id="CHEBI:18248"/>
    </ligandPart>
</feature>
<dbReference type="GO" id="GO:0020037">
    <property type="term" value="F:heme binding"/>
    <property type="evidence" value="ECO:0007669"/>
    <property type="project" value="InterPro"/>
</dbReference>
<evidence type="ECO:0000256" key="12">
    <source>
        <dbReference type="PIRNR" id="PIRNR000013"/>
    </source>
</evidence>
<comment type="cofactor">
    <cofactor evidence="13">
        <name>heme</name>
        <dbReference type="ChEBI" id="CHEBI:30413"/>
    </cofactor>
    <text evidence="13">Binds 4 heme groups per subunit.</text>
</comment>
<comment type="PTM">
    <text evidence="12">Binds 4 heme groups per subunit.</text>
</comment>
<keyword evidence="8 12" id="KW-0249">Electron transport</keyword>
<evidence type="ECO:0000256" key="10">
    <source>
        <dbReference type="ARBA" id="ARBA00023004"/>
    </source>
</evidence>
<evidence type="ECO:0000256" key="6">
    <source>
        <dbReference type="ARBA" id="ARBA00022692"/>
    </source>
</evidence>
<evidence type="ECO:0000256" key="14">
    <source>
        <dbReference type="PIRSR" id="PIRSR000013-2"/>
    </source>
</evidence>
<feature type="binding site" evidence="13">
    <location>
        <position position="67"/>
    </location>
    <ligand>
        <name>a menaquinol</name>
        <dbReference type="ChEBI" id="CHEBI:18151"/>
    </ligand>
</feature>
<keyword evidence="10 12" id="KW-0408">Iron</keyword>
<feature type="binding site" evidence="13">
    <location>
        <position position="92"/>
    </location>
    <ligand>
        <name>a menaquinol</name>
        <dbReference type="ChEBI" id="CHEBI:18151"/>
    </ligand>
</feature>
<protein>
    <recommendedName>
        <fullName evidence="12">Cytochrome c-type protein</fullName>
    </recommendedName>
</protein>
<feature type="binding site" description="axial binding residue" evidence="14">
    <location>
        <position position="92"/>
    </location>
    <ligand>
        <name>heme</name>
        <dbReference type="ChEBI" id="CHEBI:30413"/>
        <label>1</label>
    </ligand>
    <ligandPart>
        <name>Fe</name>
        <dbReference type="ChEBI" id="CHEBI:18248"/>
    </ligandPart>
</feature>
<feature type="binding site" description="covalent" evidence="13">
    <location>
        <position position="70"/>
    </location>
    <ligand>
        <name>heme</name>
        <dbReference type="ChEBI" id="CHEBI:30413"/>
        <label>2</label>
    </ligand>
</feature>
<evidence type="ECO:0000256" key="9">
    <source>
        <dbReference type="ARBA" id="ARBA00022989"/>
    </source>
</evidence>
<dbReference type="GO" id="GO:0019333">
    <property type="term" value="P:denitrification pathway"/>
    <property type="evidence" value="ECO:0007669"/>
    <property type="project" value="InterPro"/>
</dbReference>
<dbReference type="GO" id="GO:0009061">
    <property type="term" value="P:anaerobic respiration"/>
    <property type="evidence" value="ECO:0007669"/>
    <property type="project" value="TreeGrafter"/>
</dbReference>
<dbReference type="GO" id="GO:0046872">
    <property type="term" value="F:metal ion binding"/>
    <property type="evidence" value="ECO:0007669"/>
    <property type="project" value="UniProtKB-KW"/>
</dbReference>
<dbReference type="Pfam" id="PF03264">
    <property type="entry name" value="Cytochrom_NNT"/>
    <property type="match status" value="1"/>
</dbReference>
<evidence type="ECO:0000256" key="1">
    <source>
        <dbReference type="ARBA" id="ARBA00004162"/>
    </source>
</evidence>
<evidence type="ECO:0000259" key="15">
    <source>
        <dbReference type="Pfam" id="PF03264"/>
    </source>
</evidence>
<dbReference type="InterPro" id="IPR005126">
    <property type="entry name" value="NapC/NirT_cyt_c_N"/>
</dbReference>
<dbReference type="InterPro" id="IPR051174">
    <property type="entry name" value="Cytochrome_c-type_ET"/>
</dbReference>
<dbReference type="SUPFAM" id="SSF48695">
    <property type="entry name" value="Multiheme cytochromes"/>
    <property type="match status" value="1"/>
</dbReference>
<organism evidence="16">
    <name type="scientific">uncultured Desulfobacteraceae bacterium</name>
    <dbReference type="NCBI Taxonomy" id="218296"/>
    <lineage>
        <taxon>Bacteria</taxon>
        <taxon>Pseudomonadati</taxon>
        <taxon>Thermodesulfobacteriota</taxon>
        <taxon>Desulfobacteria</taxon>
        <taxon>Desulfobacterales</taxon>
        <taxon>Desulfobacteraceae</taxon>
        <taxon>environmental samples</taxon>
    </lineage>
</organism>
<evidence type="ECO:0000256" key="11">
    <source>
        <dbReference type="ARBA" id="ARBA00023136"/>
    </source>
</evidence>
<evidence type="ECO:0000256" key="5">
    <source>
        <dbReference type="ARBA" id="ARBA00022617"/>
    </source>
</evidence>
<keyword evidence="3 12" id="KW-0813">Transport</keyword>
<dbReference type="PIRSF" id="PIRSF000013">
    <property type="entry name" value="4_hem_cytochrm_NapC"/>
    <property type="match status" value="1"/>
</dbReference>
<feature type="binding site" description="covalent" evidence="13">
    <location>
        <position position="154"/>
    </location>
    <ligand>
        <name>heme</name>
        <dbReference type="ChEBI" id="CHEBI:30413"/>
        <label>4</label>
    </ligand>
</feature>
<sequence>MKRWMKPAILIAMGILVAFPLFSMCYYTMARTSTPEFCASCHEIKPAVTAWRSSTHANNAAGVVVDCMDCHLPAPQDTFDFFFAKSYHGIKDVVFHFFAGEYDREKARESAYEAFDNRECQKCHRNLLHMPDRRGAMLAHRSVIYARPGYEKKCVDCHYDLVHSERGLVMFRQARRGPYQAGGLRGL</sequence>
<keyword evidence="9" id="KW-1133">Transmembrane helix</keyword>
<dbReference type="InterPro" id="IPR038266">
    <property type="entry name" value="NapC/NirT_cytc_sf"/>
</dbReference>
<feature type="binding site" description="covalent" evidence="13">
    <location>
        <position position="41"/>
    </location>
    <ligand>
        <name>heme</name>
        <dbReference type="ChEBI" id="CHEBI:30413"/>
        <label>1</label>
    </ligand>
</feature>
<evidence type="ECO:0000256" key="7">
    <source>
        <dbReference type="ARBA" id="ARBA00022723"/>
    </source>
</evidence>
<feature type="binding site" description="covalent" evidence="13">
    <location>
        <position position="123"/>
    </location>
    <ligand>
        <name>heme</name>
        <dbReference type="ChEBI" id="CHEBI:30413"/>
        <label>3</label>
    </ligand>
</feature>
<comment type="similarity">
    <text evidence="2">Belongs to the NapC/NirT/NrfH family.</text>
</comment>